<dbReference type="FunFam" id="3.30.160.60:FF:000853">
    <property type="entry name" value="zinc finger protein 205 isoform X1"/>
    <property type="match status" value="2"/>
</dbReference>
<dbReference type="GO" id="GO:0000978">
    <property type="term" value="F:RNA polymerase II cis-regulatory region sequence-specific DNA binding"/>
    <property type="evidence" value="ECO:0007669"/>
    <property type="project" value="TreeGrafter"/>
</dbReference>
<dbReference type="InterPro" id="IPR036236">
    <property type="entry name" value="Znf_C2H2_sf"/>
</dbReference>
<dbReference type="Proteomes" id="UP000248484">
    <property type="component" value="Chromosome 17"/>
</dbReference>
<dbReference type="GO" id="GO:0001228">
    <property type="term" value="F:DNA-binding transcription activator activity, RNA polymerase II-specific"/>
    <property type="evidence" value="ECO:0007669"/>
    <property type="project" value="TreeGrafter"/>
</dbReference>
<evidence type="ECO:0000256" key="12">
    <source>
        <dbReference type="PROSITE-ProRule" id="PRU00042"/>
    </source>
</evidence>
<evidence type="ECO:0000256" key="5">
    <source>
        <dbReference type="ARBA" id="ARBA00022737"/>
    </source>
</evidence>
<evidence type="ECO:0000256" key="6">
    <source>
        <dbReference type="ARBA" id="ARBA00022771"/>
    </source>
</evidence>
<dbReference type="GO" id="GO:0005634">
    <property type="term" value="C:nucleus"/>
    <property type="evidence" value="ECO:0007669"/>
    <property type="project" value="UniProtKB-SubCell"/>
</dbReference>
<feature type="domain" description="C2H2-type" evidence="13">
    <location>
        <begin position="453"/>
        <end position="475"/>
    </location>
</feature>
<dbReference type="Pfam" id="PF13465">
    <property type="entry name" value="zf-H2C2_2"/>
    <property type="match status" value="1"/>
</dbReference>
<keyword evidence="4" id="KW-0479">Metal-binding</keyword>
<feature type="domain" description="KRAB" evidence="14">
    <location>
        <begin position="8"/>
        <end position="85"/>
    </location>
</feature>
<proteinExistence type="inferred from homology"/>
<dbReference type="SMART" id="SM00355">
    <property type="entry name" value="ZnF_C2H2"/>
    <property type="match status" value="9"/>
</dbReference>
<feature type="domain" description="C2H2-type" evidence="13">
    <location>
        <begin position="369"/>
        <end position="396"/>
    </location>
</feature>
<evidence type="ECO:0000313" key="15">
    <source>
        <dbReference type="Proteomes" id="UP000248484"/>
    </source>
</evidence>
<dbReference type="PROSITE" id="PS00028">
    <property type="entry name" value="ZINC_FINGER_C2H2_1"/>
    <property type="match status" value="8"/>
</dbReference>
<dbReference type="SUPFAM" id="SSF57667">
    <property type="entry name" value="beta-beta-alpha zinc fingers"/>
    <property type="match status" value="5"/>
</dbReference>
<dbReference type="SMART" id="SM00349">
    <property type="entry name" value="KRAB"/>
    <property type="match status" value="1"/>
</dbReference>
<gene>
    <name evidence="16" type="primary">LOC102987286</name>
</gene>
<evidence type="ECO:0000256" key="11">
    <source>
        <dbReference type="ARBA" id="ARBA00023242"/>
    </source>
</evidence>
<evidence type="ECO:0000313" key="16">
    <source>
        <dbReference type="RefSeq" id="XP_023988370.2"/>
    </source>
</evidence>
<sequence length="481" mass="56200">MTLSQAQLTFRDVAIEFSQEEWEWLDPAQRALYRDVMLETYRNLLSLDMSTRCEIKEFSPKEDINNGDLFQTLVFERLVSHDFDDFDFSEVQQNMHKFANQWEYEEKSCKGVTATPCKNLTGSRDQQHHKSWNNFPLKQNVSVRSMSQYYKYYKSYMRSKELKSNVGYSGNKFLKCLENRLGLSLHSHLAELQIFQTEEKIYECNQVEKSIKNCSSVSPLQIIPPSVKNICNKNEKVLTHPSLLTQHQKTHIREKPYKCNDCGKAFSHCSVLANHQRIHSEQRPYKCSECGKTFNRFSNLTRHQRIHTGEKPYKCNVCGKDFMIRSHLWGHERIHTGEKPYKCNECGKAFSEHSNLAQHKRIHTGEKPYKCNECGKDFTTRSHLWGHERVHTGEKPYKCHECGKAFTGSSNLTQHKKVHTGEKPYKCHVCGKAFSQNSSLTVHQRIHTGEKPYKCHECGKAFKQYSSLNRHQNIHGMKIQM</sequence>
<protein>
    <submittedName>
        <fullName evidence="16">Zinc finger protein 677-like</fullName>
    </submittedName>
</protein>
<dbReference type="FunFam" id="3.30.160.60:FF:001408">
    <property type="entry name" value="Zinc finger protein 260"/>
    <property type="match status" value="1"/>
</dbReference>
<dbReference type="GO" id="GO:0008270">
    <property type="term" value="F:zinc ion binding"/>
    <property type="evidence" value="ECO:0007669"/>
    <property type="project" value="UniProtKB-KW"/>
</dbReference>
<dbReference type="GeneID" id="102987286"/>
<feature type="domain" description="C2H2-type" evidence="13">
    <location>
        <begin position="425"/>
        <end position="452"/>
    </location>
</feature>
<dbReference type="FunFam" id="3.30.160.60:FF:000176">
    <property type="entry name" value="zinc finger protein 70"/>
    <property type="match status" value="1"/>
</dbReference>
<keyword evidence="10" id="KW-0804">Transcription</keyword>
<dbReference type="Pfam" id="PF00096">
    <property type="entry name" value="zf-C2H2"/>
    <property type="match status" value="6"/>
</dbReference>
<evidence type="ECO:0000256" key="2">
    <source>
        <dbReference type="ARBA" id="ARBA00004123"/>
    </source>
</evidence>
<feature type="domain" description="C2H2-type" evidence="13">
    <location>
        <begin position="341"/>
        <end position="368"/>
    </location>
</feature>
<dbReference type="RefSeq" id="XP_023988370.2">
    <property type="nucleotide sequence ID" value="XM_024132602.3"/>
</dbReference>
<evidence type="ECO:0000256" key="4">
    <source>
        <dbReference type="ARBA" id="ARBA00022723"/>
    </source>
</evidence>
<evidence type="ECO:0000256" key="8">
    <source>
        <dbReference type="ARBA" id="ARBA00023015"/>
    </source>
</evidence>
<evidence type="ECO:0000256" key="9">
    <source>
        <dbReference type="ARBA" id="ARBA00023125"/>
    </source>
</evidence>
<dbReference type="InterPro" id="IPR013087">
    <property type="entry name" value="Znf_C2H2_type"/>
</dbReference>
<evidence type="ECO:0000256" key="3">
    <source>
        <dbReference type="ARBA" id="ARBA00006991"/>
    </source>
</evidence>
<organism evidence="15 16">
    <name type="scientific">Physeter macrocephalus</name>
    <name type="common">Sperm whale</name>
    <name type="synonym">Physeter catodon</name>
    <dbReference type="NCBI Taxonomy" id="9755"/>
    <lineage>
        <taxon>Eukaryota</taxon>
        <taxon>Metazoa</taxon>
        <taxon>Chordata</taxon>
        <taxon>Craniata</taxon>
        <taxon>Vertebrata</taxon>
        <taxon>Euteleostomi</taxon>
        <taxon>Mammalia</taxon>
        <taxon>Eutheria</taxon>
        <taxon>Laurasiatheria</taxon>
        <taxon>Artiodactyla</taxon>
        <taxon>Whippomorpha</taxon>
        <taxon>Cetacea</taxon>
        <taxon>Odontoceti</taxon>
        <taxon>Physeteridae</taxon>
        <taxon>Physeter</taxon>
    </lineage>
</organism>
<comment type="function">
    <text evidence="1">May be involved in transcriptional regulation.</text>
</comment>
<dbReference type="KEGG" id="pcad:102987286"/>
<keyword evidence="7" id="KW-0862">Zinc</keyword>
<name>A0A2Y9THP5_PHYMC</name>
<comment type="subcellular location">
    <subcellularLocation>
        <location evidence="2">Nucleus</location>
    </subcellularLocation>
</comment>
<evidence type="ECO:0000259" key="13">
    <source>
        <dbReference type="PROSITE" id="PS50157"/>
    </source>
</evidence>
<keyword evidence="6 12" id="KW-0863">Zinc-finger</keyword>
<dbReference type="PROSITE" id="PS50157">
    <property type="entry name" value="ZINC_FINGER_C2H2_2"/>
    <property type="match status" value="9"/>
</dbReference>
<accession>A0A2Y9THP5</accession>
<feature type="domain" description="C2H2-type" evidence="13">
    <location>
        <begin position="257"/>
        <end position="284"/>
    </location>
</feature>
<dbReference type="FunFam" id="3.30.160.60:FF:004137">
    <property type="match status" value="1"/>
</dbReference>
<dbReference type="PANTHER" id="PTHR24393">
    <property type="entry name" value="ZINC FINGER PROTEIN"/>
    <property type="match status" value="1"/>
</dbReference>
<dbReference type="PROSITE" id="PS50805">
    <property type="entry name" value="KRAB"/>
    <property type="match status" value="1"/>
</dbReference>
<comment type="similarity">
    <text evidence="3">Belongs to the krueppel C2H2-type zinc-finger protein family.</text>
</comment>
<dbReference type="InterPro" id="IPR036051">
    <property type="entry name" value="KRAB_dom_sf"/>
</dbReference>
<evidence type="ECO:0000256" key="10">
    <source>
        <dbReference type="ARBA" id="ARBA00023163"/>
    </source>
</evidence>
<dbReference type="PANTHER" id="PTHR24393:SF100">
    <property type="entry name" value="ZINC FINGER PROTEIN-RELATED"/>
    <property type="match status" value="1"/>
</dbReference>
<dbReference type="FunFam" id="3.30.160.60:FF:000016">
    <property type="entry name" value="zinc finger protein 37 homolog"/>
    <property type="match status" value="1"/>
</dbReference>
<dbReference type="InterPro" id="IPR001909">
    <property type="entry name" value="KRAB"/>
</dbReference>
<dbReference type="OrthoDB" id="4748970at2759"/>
<dbReference type="FunFam" id="3.30.160.60:FF:000149">
    <property type="entry name" value="Zinc finger protein 569"/>
    <property type="match status" value="1"/>
</dbReference>
<feature type="domain" description="C2H2-type" evidence="13">
    <location>
        <begin position="229"/>
        <end position="256"/>
    </location>
</feature>
<keyword evidence="5" id="KW-0677">Repeat</keyword>
<dbReference type="AlphaFoldDB" id="A0A2Y9THP5"/>
<dbReference type="CDD" id="cd07765">
    <property type="entry name" value="KRAB_A-box"/>
    <property type="match status" value="1"/>
</dbReference>
<feature type="domain" description="C2H2-type" evidence="13">
    <location>
        <begin position="397"/>
        <end position="424"/>
    </location>
</feature>
<keyword evidence="11" id="KW-0539">Nucleus</keyword>
<evidence type="ECO:0000259" key="14">
    <source>
        <dbReference type="PROSITE" id="PS50805"/>
    </source>
</evidence>
<dbReference type="FunFam" id="3.30.160.60:FF:001630">
    <property type="entry name" value="Zinc finger protein 888"/>
    <property type="match status" value="1"/>
</dbReference>
<dbReference type="Gene3D" id="6.10.140.140">
    <property type="match status" value="1"/>
</dbReference>
<feature type="domain" description="C2H2-type" evidence="13">
    <location>
        <begin position="313"/>
        <end position="340"/>
    </location>
</feature>
<dbReference type="SUPFAM" id="SSF109640">
    <property type="entry name" value="KRAB domain (Kruppel-associated box)"/>
    <property type="match status" value="1"/>
</dbReference>
<reference evidence="16" key="1">
    <citation type="submission" date="2025-08" db="UniProtKB">
        <authorList>
            <consortium name="RefSeq"/>
        </authorList>
    </citation>
    <scope>IDENTIFICATION</scope>
    <source>
        <tissue evidence="16">Muscle</tissue>
    </source>
</reference>
<keyword evidence="9" id="KW-0238">DNA-binding</keyword>
<keyword evidence="8" id="KW-0805">Transcription regulation</keyword>
<evidence type="ECO:0000256" key="1">
    <source>
        <dbReference type="ARBA" id="ARBA00003767"/>
    </source>
</evidence>
<dbReference type="InParanoid" id="A0A2Y9THP5"/>
<dbReference type="Gene3D" id="3.30.160.60">
    <property type="entry name" value="Classic Zinc Finger"/>
    <property type="match status" value="8"/>
</dbReference>
<keyword evidence="15" id="KW-1185">Reference proteome</keyword>
<dbReference type="Pfam" id="PF01352">
    <property type="entry name" value="KRAB"/>
    <property type="match status" value="1"/>
</dbReference>
<evidence type="ECO:0000256" key="7">
    <source>
        <dbReference type="ARBA" id="ARBA00022833"/>
    </source>
</evidence>
<feature type="domain" description="C2H2-type" evidence="13">
    <location>
        <begin position="285"/>
        <end position="312"/>
    </location>
</feature>
<dbReference type="FunFam" id="3.30.160.60:FF:002402">
    <property type="entry name" value="Zinc finger protein 347"/>
    <property type="match status" value="1"/>
</dbReference>